<evidence type="ECO:0000313" key="3">
    <source>
        <dbReference type="Proteomes" id="UP000680588"/>
    </source>
</evidence>
<dbReference type="Proteomes" id="UP000680588">
    <property type="component" value="Chromosome"/>
</dbReference>
<keyword evidence="3" id="KW-1185">Reference proteome</keyword>
<evidence type="ECO:0000256" key="1">
    <source>
        <dbReference type="SAM" id="Phobius"/>
    </source>
</evidence>
<organism evidence="2 3">
    <name type="scientific">Arthrobacter sunyaminii</name>
    <dbReference type="NCBI Taxonomy" id="2816859"/>
    <lineage>
        <taxon>Bacteria</taxon>
        <taxon>Bacillati</taxon>
        <taxon>Actinomycetota</taxon>
        <taxon>Actinomycetes</taxon>
        <taxon>Micrococcales</taxon>
        <taxon>Micrococcaceae</taxon>
        <taxon>Arthrobacter</taxon>
    </lineage>
</organism>
<feature type="transmembrane region" description="Helical" evidence="1">
    <location>
        <begin position="33"/>
        <end position="53"/>
    </location>
</feature>
<accession>A0A975PCC2</accession>
<dbReference type="EMBL" id="CP076456">
    <property type="protein sequence ID" value="QWQ35045.1"/>
    <property type="molecule type" value="Genomic_DNA"/>
</dbReference>
<name>A0A975PCC2_9MICC</name>
<dbReference type="AlphaFoldDB" id="A0A975PCC2"/>
<dbReference type="RefSeq" id="WP_207347028.1">
    <property type="nucleotide sequence ID" value="NZ_CP076456.1"/>
</dbReference>
<dbReference type="KEGG" id="asun:KG104_10965"/>
<protein>
    <submittedName>
        <fullName evidence="2">Uncharacterized protein</fullName>
    </submittedName>
</protein>
<keyword evidence="1" id="KW-1133">Transmembrane helix</keyword>
<keyword evidence="1" id="KW-0812">Transmembrane</keyword>
<proteinExistence type="predicted"/>
<evidence type="ECO:0000313" key="2">
    <source>
        <dbReference type="EMBL" id="QWQ35045.1"/>
    </source>
</evidence>
<sequence>MTAWSRRLFGASIVFGVGAVLLAEQLPEWWGPASLLCMVLAAAGFLTCSVLEYRRGRSAAGSLG</sequence>
<reference evidence="2" key="1">
    <citation type="submission" date="2021-06" db="EMBL/GenBank/DDBJ databases">
        <title>Novel species in genus Arthrobacter.</title>
        <authorList>
            <person name="Zhang G."/>
        </authorList>
    </citation>
    <scope>NUCLEOTIDE SEQUENCE</scope>
    <source>
        <strain evidence="2">Zg-ZUI122</strain>
    </source>
</reference>
<gene>
    <name evidence="2" type="ORF">KG104_10965</name>
</gene>
<keyword evidence="1" id="KW-0472">Membrane</keyword>